<keyword evidence="3" id="KW-0067">ATP-binding</keyword>
<accession>A0A1N6KFM4</accession>
<evidence type="ECO:0000256" key="2">
    <source>
        <dbReference type="ARBA" id="ARBA00022741"/>
    </source>
</evidence>
<dbReference type="InterPro" id="IPR032781">
    <property type="entry name" value="ABC_tran_Xtn"/>
</dbReference>
<keyword evidence="1" id="KW-0677">Repeat</keyword>
<dbReference type="Pfam" id="PF00005">
    <property type="entry name" value="ABC_tran"/>
    <property type="match status" value="2"/>
</dbReference>
<dbReference type="InterPro" id="IPR003593">
    <property type="entry name" value="AAA+_ATPase"/>
</dbReference>
<sequence length="575" mass="64767">MRTAIQDSKKISPIFRNFAASKFQLVSTMISVKNVTLSFGKRVLFDEVNLNFTKGNCYGVIGANGAGKSTFLKILSGEIEPNKGTVEITPGERMSVLKQNHYEFDEVTVLNAVLMGNKKLWEIAHERDTIYAKEDFTEEDGMRAGELEAEYGEMGGYTAESDAGVLLGDLGVKEDMHGILMKELSGALKVRVLLAQALFGNPDILLLDEPTNHLDVETIGWLENFLADYENIVIVVSHDRHFLDAVCTHVADVDRAKIKIFTGNYTFWYESSQLIARQVNDKNKKMEEKRKDLLDFIARFSANASKSKQATSRKKALEKLVIEDIEPSSRKYPGIIFKQQREVGNQILNVEKLEKTIDGRKIFSDVSFSVNKGDKIAFLSKDHLALTTFFDIINGEQQADSGKLEWGTTVTKAYLPDDNAKFFTGDYNLMDWLRQFVPPHITTDVDEPFLRGFLGKMLFSGDEVMKKTSVLSGGEKVRCMVSRMMLQDPNVVILDEPTNHLDLESIQSFNESMKDFKGIVLFTTHDHTFMQSVATRIIEITPAGIIDRLTTFDEYLADERIKALRAEMYGEAVTA</sequence>
<evidence type="ECO:0000256" key="1">
    <source>
        <dbReference type="ARBA" id="ARBA00022737"/>
    </source>
</evidence>
<evidence type="ECO:0000313" key="8">
    <source>
        <dbReference type="Proteomes" id="UP000185003"/>
    </source>
</evidence>
<dbReference type="Gene3D" id="3.40.50.300">
    <property type="entry name" value="P-loop containing nucleotide triphosphate hydrolases"/>
    <property type="match status" value="2"/>
</dbReference>
<reference evidence="7 8" key="1">
    <citation type="submission" date="2016-11" db="EMBL/GenBank/DDBJ databases">
        <authorList>
            <person name="Jaros S."/>
            <person name="Januszkiewicz K."/>
            <person name="Wedrychowicz H."/>
        </authorList>
    </citation>
    <scope>NUCLEOTIDE SEQUENCE [LARGE SCALE GENOMIC DNA]</scope>
    <source>
        <strain evidence="7 8">DSM 24787</strain>
    </source>
</reference>
<dbReference type="CDD" id="cd03221">
    <property type="entry name" value="ABCF_EF-3"/>
    <property type="match status" value="2"/>
</dbReference>
<dbReference type="PANTHER" id="PTHR42855">
    <property type="entry name" value="ABC TRANSPORTER ATP-BINDING SUBUNIT"/>
    <property type="match status" value="1"/>
</dbReference>
<dbReference type="InterPro" id="IPR051309">
    <property type="entry name" value="ABCF_ATPase"/>
</dbReference>
<dbReference type="InterPro" id="IPR003439">
    <property type="entry name" value="ABC_transporter-like_ATP-bd"/>
</dbReference>
<evidence type="ECO:0000256" key="4">
    <source>
        <dbReference type="ARBA" id="ARBA00061551"/>
    </source>
</evidence>
<gene>
    <name evidence="7" type="ORF">SAMN04488055_5744</name>
</gene>
<comment type="similarity">
    <text evidence="4">Belongs to the ABC transporter superfamily. ABCF family. YbiT subfamily.</text>
</comment>
<dbReference type="GO" id="GO:0016887">
    <property type="term" value="F:ATP hydrolysis activity"/>
    <property type="evidence" value="ECO:0007669"/>
    <property type="project" value="InterPro"/>
</dbReference>
<dbReference type="Proteomes" id="UP000185003">
    <property type="component" value="Unassembled WGS sequence"/>
</dbReference>
<dbReference type="EMBL" id="FSRA01000002">
    <property type="protein sequence ID" value="SIO55253.1"/>
    <property type="molecule type" value="Genomic_DNA"/>
</dbReference>
<protein>
    <recommendedName>
        <fullName evidence="5">Probable ATP-binding protein YbiT</fullName>
    </recommendedName>
</protein>
<keyword evidence="8" id="KW-1185">Reference proteome</keyword>
<dbReference type="FunFam" id="3.40.50.300:FF:000011">
    <property type="entry name" value="Putative ABC transporter ATP-binding component"/>
    <property type="match status" value="1"/>
</dbReference>
<feature type="domain" description="ABC transporter" evidence="6">
    <location>
        <begin position="30"/>
        <end position="280"/>
    </location>
</feature>
<evidence type="ECO:0000313" key="7">
    <source>
        <dbReference type="EMBL" id="SIO55253.1"/>
    </source>
</evidence>
<evidence type="ECO:0000259" key="6">
    <source>
        <dbReference type="PROSITE" id="PS50893"/>
    </source>
</evidence>
<evidence type="ECO:0000256" key="3">
    <source>
        <dbReference type="ARBA" id="ARBA00022840"/>
    </source>
</evidence>
<dbReference type="AlphaFoldDB" id="A0A1N6KFM4"/>
<dbReference type="Pfam" id="PF12848">
    <property type="entry name" value="ABC_tran_Xtn"/>
    <property type="match status" value="1"/>
</dbReference>
<feature type="domain" description="ABC transporter" evidence="6">
    <location>
        <begin position="348"/>
        <end position="568"/>
    </location>
</feature>
<dbReference type="PANTHER" id="PTHR42855:SF2">
    <property type="entry name" value="DRUG RESISTANCE ABC TRANSPORTER,ATP-BINDING PROTEIN"/>
    <property type="match status" value="1"/>
</dbReference>
<evidence type="ECO:0000256" key="5">
    <source>
        <dbReference type="ARBA" id="ARBA00074044"/>
    </source>
</evidence>
<dbReference type="GO" id="GO:0005524">
    <property type="term" value="F:ATP binding"/>
    <property type="evidence" value="ECO:0007669"/>
    <property type="project" value="UniProtKB-KW"/>
</dbReference>
<dbReference type="InterPro" id="IPR027417">
    <property type="entry name" value="P-loop_NTPase"/>
</dbReference>
<organism evidence="7 8">
    <name type="scientific">Chitinophaga niabensis</name>
    <dbReference type="NCBI Taxonomy" id="536979"/>
    <lineage>
        <taxon>Bacteria</taxon>
        <taxon>Pseudomonadati</taxon>
        <taxon>Bacteroidota</taxon>
        <taxon>Chitinophagia</taxon>
        <taxon>Chitinophagales</taxon>
        <taxon>Chitinophagaceae</taxon>
        <taxon>Chitinophaga</taxon>
    </lineage>
</organism>
<dbReference type="PROSITE" id="PS50893">
    <property type="entry name" value="ABC_TRANSPORTER_2"/>
    <property type="match status" value="2"/>
</dbReference>
<name>A0A1N6KFM4_9BACT</name>
<dbReference type="FunFam" id="3.40.50.300:FF:000070">
    <property type="entry name" value="Putative ABC transporter ATP-binding component"/>
    <property type="match status" value="1"/>
</dbReference>
<dbReference type="SMART" id="SM00382">
    <property type="entry name" value="AAA"/>
    <property type="match status" value="2"/>
</dbReference>
<dbReference type="STRING" id="536979.SAMN04488055_5744"/>
<keyword evidence="2" id="KW-0547">Nucleotide-binding</keyword>
<dbReference type="SUPFAM" id="SSF52540">
    <property type="entry name" value="P-loop containing nucleoside triphosphate hydrolases"/>
    <property type="match status" value="2"/>
</dbReference>
<proteinExistence type="inferred from homology"/>